<proteinExistence type="inferred from homology"/>
<dbReference type="Proteomes" id="UP000295087">
    <property type="component" value="Unassembled WGS sequence"/>
</dbReference>
<protein>
    <submittedName>
        <fullName evidence="6">RNA polymerase sigma-70 factor (ECF subfamily)</fullName>
    </submittedName>
</protein>
<dbReference type="NCBIfam" id="TIGR02937">
    <property type="entry name" value="sigma70-ECF"/>
    <property type="match status" value="1"/>
</dbReference>
<name>A0A4R6PLV4_NOCIG</name>
<reference evidence="6 7" key="1">
    <citation type="submission" date="2019-03" db="EMBL/GenBank/DDBJ databases">
        <title>Genomic Encyclopedia of Type Strains, Phase IV (KMG-IV): sequencing the most valuable type-strain genomes for metagenomic binning, comparative biology and taxonomic classification.</title>
        <authorList>
            <person name="Goeker M."/>
        </authorList>
    </citation>
    <scope>NUCLEOTIDE SEQUENCE [LARGE SCALE GENOMIC DNA]</scope>
    <source>
        <strain evidence="6 7">DSM 44496</strain>
    </source>
</reference>
<dbReference type="EMBL" id="SNXK01000003">
    <property type="protein sequence ID" value="TDP38770.1"/>
    <property type="molecule type" value="Genomic_DNA"/>
</dbReference>
<evidence type="ECO:0000256" key="1">
    <source>
        <dbReference type="ARBA" id="ARBA00010641"/>
    </source>
</evidence>
<dbReference type="InterPro" id="IPR036388">
    <property type="entry name" value="WH-like_DNA-bd_sf"/>
</dbReference>
<dbReference type="PANTHER" id="PTHR43133">
    <property type="entry name" value="RNA POLYMERASE ECF-TYPE SIGMA FACTO"/>
    <property type="match status" value="1"/>
</dbReference>
<keyword evidence="5" id="KW-0804">Transcription</keyword>
<evidence type="ECO:0000313" key="6">
    <source>
        <dbReference type="EMBL" id="TDP38770.1"/>
    </source>
</evidence>
<dbReference type="Gene3D" id="1.10.10.10">
    <property type="entry name" value="Winged helix-like DNA-binding domain superfamily/Winged helix DNA-binding domain"/>
    <property type="match status" value="1"/>
</dbReference>
<keyword evidence="7" id="KW-1185">Reference proteome</keyword>
<dbReference type="InterPro" id="IPR014284">
    <property type="entry name" value="RNA_pol_sigma-70_dom"/>
</dbReference>
<evidence type="ECO:0000256" key="2">
    <source>
        <dbReference type="ARBA" id="ARBA00023015"/>
    </source>
</evidence>
<organism evidence="6 7">
    <name type="scientific">Nocardia ignorata</name>
    <dbReference type="NCBI Taxonomy" id="145285"/>
    <lineage>
        <taxon>Bacteria</taxon>
        <taxon>Bacillati</taxon>
        <taxon>Actinomycetota</taxon>
        <taxon>Actinomycetes</taxon>
        <taxon>Mycobacteriales</taxon>
        <taxon>Nocardiaceae</taxon>
        <taxon>Nocardia</taxon>
    </lineage>
</organism>
<dbReference type="SUPFAM" id="SSF88659">
    <property type="entry name" value="Sigma3 and sigma4 domains of RNA polymerase sigma factors"/>
    <property type="match status" value="1"/>
</dbReference>
<dbReference type="SUPFAM" id="SSF88946">
    <property type="entry name" value="Sigma2 domain of RNA polymerase sigma factors"/>
    <property type="match status" value="1"/>
</dbReference>
<dbReference type="Gene3D" id="1.10.1740.10">
    <property type="match status" value="1"/>
</dbReference>
<comment type="similarity">
    <text evidence="1">Belongs to the sigma-70 factor family. ECF subfamily.</text>
</comment>
<comment type="caution">
    <text evidence="6">The sequence shown here is derived from an EMBL/GenBank/DDBJ whole genome shotgun (WGS) entry which is preliminary data.</text>
</comment>
<dbReference type="InterPro" id="IPR039425">
    <property type="entry name" value="RNA_pol_sigma-70-like"/>
</dbReference>
<keyword evidence="2" id="KW-0805">Transcription regulation</keyword>
<gene>
    <name evidence="6" type="ORF">DFR75_103428</name>
</gene>
<evidence type="ECO:0000256" key="4">
    <source>
        <dbReference type="ARBA" id="ARBA00023125"/>
    </source>
</evidence>
<dbReference type="InterPro" id="IPR013325">
    <property type="entry name" value="RNA_pol_sigma_r2"/>
</dbReference>
<dbReference type="PANTHER" id="PTHR43133:SF8">
    <property type="entry name" value="RNA POLYMERASE SIGMA FACTOR HI_1459-RELATED"/>
    <property type="match status" value="1"/>
</dbReference>
<keyword evidence="3" id="KW-0731">Sigma factor</keyword>
<dbReference type="InterPro" id="IPR013324">
    <property type="entry name" value="RNA_pol_sigma_r3/r4-like"/>
</dbReference>
<dbReference type="AlphaFoldDB" id="A0A4R6PLV4"/>
<keyword evidence="4" id="KW-0238">DNA-binding</keyword>
<dbReference type="GO" id="GO:0006352">
    <property type="term" value="P:DNA-templated transcription initiation"/>
    <property type="evidence" value="ECO:0007669"/>
    <property type="project" value="InterPro"/>
</dbReference>
<sequence>MTVQLTQAALPAVDTVPGEVREWRSRWLVASGFPPWLAEAVTSDPEVDVHALSQLVDQGCAPELAVRDPGAVAGEAAMSTLPPTTSGVARPDVDREWLTDLVDDGAAGRHAVRRLREVLLRATRHQIWRLRDLLPGAGATELEDLAQQCADDAVVAVLQRLSTFEGRSRFTTWAYKFGVNIAGVAVRRQAWRHREILLPDALAWHIDPAPTPDALAGAADLARALEAAISRELTPHQRRILLSLVVEQVPIDVLAERLGSTRNALYKTLHDARRKLRAALIASGHRDNRPDRSTP</sequence>
<accession>A0A4R6PLV4</accession>
<dbReference type="RefSeq" id="WP_243749921.1">
    <property type="nucleotide sequence ID" value="NZ_SNXK01000003.1"/>
</dbReference>
<dbReference type="GO" id="GO:0003677">
    <property type="term" value="F:DNA binding"/>
    <property type="evidence" value="ECO:0007669"/>
    <property type="project" value="UniProtKB-KW"/>
</dbReference>
<evidence type="ECO:0000256" key="3">
    <source>
        <dbReference type="ARBA" id="ARBA00023082"/>
    </source>
</evidence>
<dbReference type="GO" id="GO:0016987">
    <property type="term" value="F:sigma factor activity"/>
    <property type="evidence" value="ECO:0007669"/>
    <property type="project" value="UniProtKB-KW"/>
</dbReference>
<evidence type="ECO:0000313" key="7">
    <source>
        <dbReference type="Proteomes" id="UP000295087"/>
    </source>
</evidence>
<evidence type="ECO:0000256" key="5">
    <source>
        <dbReference type="ARBA" id="ARBA00023163"/>
    </source>
</evidence>